<evidence type="ECO:0000256" key="1">
    <source>
        <dbReference type="ARBA" id="ARBA00005443"/>
    </source>
</evidence>
<feature type="domain" description="Peroxisome membrane anchor protein Pex14p N-terminal" evidence="9">
    <location>
        <begin position="63"/>
        <end position="106"/>
    </location>
</feature>
<sequence length="378" mass="41514">MSDSDSNPAIPSWQKAQSAETDSQNTDPAPTPSTSSSASEVDAPAVETSVEEEDTQPQRVQDDQDKLKIARRFLENDDVRHAPHDKKVEFLRSKGIAEAEIHALLGQEESATETETESTASSETTSAHAPTPTETLSPTPASQPPVDRPPIVTYPEFLAKPPRPPPLVTKERLFNALYAVTGLSTLVYGTSRYVIRPMVDSQAEARTDFHDLTSRKLDALVAKLEKTVSEVPPQKPVATVEDESDAEDPTEMFHRDMGTQTTFPISSVTAMTGSKDNDSPAKHNASQLASLNKTLSGLKDAYRSQSEGMDKIKTAVDVLRDDLDTMTYTAYPDHSTGYDLYGRSRKPEPDDETRKVRDNIRRVKGVLLSTRNFPASAR</sequence>
<feature type="region of interest" description="Disordered" evidence="8">
    <location>
        <begin position="101"/>
        <end position="164"/>
    </location>
</feature>
<dbReference type="GO" id="GO:0005778">
    <property type="term" value="C:peroxisomal membrane"/>
    <property type="evidence" value="ECO:0007669"/>
    <property type="project" value="UniProtKB-SubCell"/>
</dbReference>
<evidence type="ECO:0000256" key="3">
    <source>
        <dbReference type="ARBA" id="ARBA00023140"/>
    </source>
</evidence>
<keyword evidence="7" id="KW-0472">Membrane</keyword>
<dbReference type="PANTHER" id="PTHR23058">
    <property type="entry name" value="PEROXISOMAL MEMBRANE PROTEIN PEX14"/>
    <property type="match status" value="1"/>
</dbReference>
<protein>
    <recommendedName>
        <fullName evidence="4 7">Peroxisomal membrane protein PEX14</fullName>
    </recommendedName>
    <alternativeName>
        <fullName evidence="5 7">Peroxin-14</fullName>
    </alternativeName>
</protein>
<feature type="compositionally biased region" description="Polar residues" evidence="8">
    <location>
        <begin position="1"/>
        <end position="27"/>
    </location>
</feature>
<evidence type="ECO:0000313" key="10">
    <source>
        <dbReference type="EMBL" id="KAH7241710.1"/>
    </source>
</evidence>
<proteinExistence type="inferred from homology"/>
<comment type="subcellular location">
    <subcellularLocation>
        <location evidence="6 7">Peroxisome membrane</location>
    </subcellularLocation>
</comment>
<evidence type="ECO:0000259" key="9">
    <source>
        <dbReference type="Pfam" id="PF04695"/>
    </source>
</evidence>
<organism evidence="10 11">
    <name type="scientific">Fusarium tricinctum</name>
    <dbReference type="NCBI Taxonomy" id="61284"/>
    <lineage>
        <taxon>Eukaryota</taxon>
        <taxon>Fungi</taxon>
        <taxon>Dikarya</taxon>
        <taxon>Ascomycota</taxon>
        <taxon>Pezizomycotina</taxon>
        <taxon>Sordariomycetes</taxon>
        <taxon>Hypocreomycetidae</taxon>
        <taxon>Hypocreales</taxon>
        <taxon>Nectriaceae</taxon>
        <taxon>Fusarium</taxon>
        <taxon>Fusarium tricinctum species complex</taxon>
    </lineage>
</organism>
<evidence type="ECO:0000256" key="6">
    <source>
        <dbReference type="ARBA" id="ARBA00046271"/>
    </source>
</evidence>
<dbReference type="GO" id="GO:1990429">
    <property type="term" value="C:peroxisomal importomer complex"/>
    <property type="evidence" value="ECO:0007669"/>
    <property type="project" value="TreeGrafter"/>
</dbReference>
<feature type="compositionally biased region" description="Basic and acidic residues" evidence="8">
    <location>
        <begin position="345"/>
        <end position="355"/>
    </location>
</feature>
<gene>
    <name evidence="10" type="ORF">BKA59DRAFT_210584</name>
</gene>
<dbReference type="PANTHER" id="PTHR23058:SF5">
    <property type="entry name" value="PEROXISOMAL MEMBRANE PROTEIN PEX14"/>
    <property type="match status" value="1"/>
</dbReference>
<keyword evidence="11" id="KW-1185">Reference proteome</keyword>
<keyword evidence="7" id="KW-0813">Transport</keyword>
<name>A0A8K0WAD7_9HYPO</name>
<accession>A0A8K0WAD7</accession>
<feature type="compositionally biased region" description="Low complexity" evidence="8">
    <location>
        <begin position="117"/>
        <end position="135"/>
    </location>
</feature>
<dbReference type="Pfam" id="PF04695">
    <property type="entry name" value="Pex14_N"/>
    <property type="match status" value="1"/>
</dbReference>
<dbReference type="InterPro" id="IPR036388">
    <property type="entry name" value="WH-like_DNA-bd_sf"/>
</dbReference>
<evidence type="ECO:0000256" key="5">
    <source>
        <dbReference type="ARBA" id="ARBA00029691"/>
    </source>
</evidence>
<comment type="similarity">
    <text evidence="1 7">Belongs to the peroxin-14 family.</text>
</comment>
<dbReference type="AlphaFoldDB" id="A0A8K0WAD7"/>
<keyword evidence="3 7" id="KW-0576">Peroxisome</keyword>
<evidence type="ECO:0000256" key="7">
    <source>
        <dbReference type="RuleBase" id="RU367032"/>
    </source>
</evidence>
<dbReference type="GO" id="GO:0005102">
    <property type="term" value="F:signaling receptor binding"/>
    <property type="evidence" value="ECO:0007669"/>
    <property type="project" value="TreeGrafter"/>
</dbReference>
<feature type="region of interest" description="Disordered" evidence="8">
    <location>
        <begin position="334"/>
        <end position="355"/>
    </location>
</feature>
<dbReference type="OrthoDB" id="441517at2759"/>
<dbReference type="InterPro" id="IPR025655">
    <property type="entry name" value="PEX14"/>
</dbReference>
<evidence type="ECO:0000256" key="2">
    <source>
        <dbReference type="ARBA" id="ARBA00023010"/>
    </source>
</evidence>
<dbReference type="Proteomes" id="UP000813427">
    <property type="component" value="Unassembled WGS sequence"/>
</dbReference>
<keyword evidence="7" id="KW-0653">Protein transport</keyword>
<keyword evidence="2" id="KW-0811">Translocation</keyword>
<comment type="caution">
    <text evidence="10">The sequence shown here is derived from an EMBL/GenBank/DDBJ whole genome shotgun (WGS) entry which is preliminary data.</text>
</comment>
<evidence type="ECO:0000256" key="8">
    <source>
        <dbReference type="SAM" id="MobiDB-lite"/>
    </source>
</evidence>
<feature type="region of interest" description="Disordered" evidence="8">
    <location>
        <begin position="1"/>
        <end position="67"/>
    </location>
</feature>
<evidence type="ECO:0000313" key="11">
    <source>
        <dbReference type="Proteomes" id="UP000813427"/>
    </source>
</evidence>
<dbReference type="GO" id="GO:0016560">
    <property type="term" value="P:protein import into peroxisome matrix, docking"/>
    <property type="evidence" value="ECO:0007669"/>
    <property type="project" value="UniProtKB-UniRule"/>
</dbReference>
<comment type="function">
    <text evidence="7">Component of the PEX13-PEX14 docking complex, a translocon channel that specifically mediates the import of peroxisomal cargo proteins bound to PEX5 receptor. The PEX13-PEX14 docking complex forms a large import pore which can be opened to a diameter of about 9 nm. Mechanistically, PEX5 receptor along with cargo proteins associates with the PEX14 subunit of the PEX13-PEX14 docking complex in the cytosol, leading to the insertion of the receptor into the organelle membrane with the concomitant translocation of the cargo into the peroxisome matrix.</text>
</comment>
<evidence type="ECO:0000256" key="4">
    <source>
        <dbReference type="ARBA" id="ARBA00029502"/>
    </source>
</evidence>
<dbReference type="InterPro" id="IPR006785">
    <property type="entry name" value="Pex14_N"/>
</dbReference>
<dbReference type="EMBL" id="JAGPXF010000005">
    <property type="protein sequence ID" value="KAH7241710.1"/>
    <property type="molecule type" value="Genomic_DNA"/>
</dbReference>
<reference evidence="10" key="1">
    <citation type="journal article" date="2021" name="Nat. Commun.">
        <title>Genetic determinants of endophytism in the Arabidopsis root mycobiome.</title>
        <authorList>
            <person name="Mesny F."/>
            <person name="Miyauchi S."/>
            <person name="Thiergart T."/>
            <person name="Pickel B."/>
            <person name="Atanasova L."/>
            <person name="Karlsson M."/>
            <person name="Huettel B."/>
            <person name="Barry K.W."/>
            <person name="Haridas S."/>
            <person name="Chen C."/>
            <person name="Bauer D."/>
            <person name="Andreopoulos W."/>
            <person name="Pangilinan J."/>
            <person name="LaButti K."/>
            <person name="Riley R."/>
            <person name="Lipzen A."/>
            <person name="Clum A."/>
            <person name="Drula E."/>
            <person name="Henrissat B."/>
            <person name="Kohler A."/>
            <person name="Grigoriev I.V."/>
            <person name="Martin F.M."/>
            <person name="Hacquard S."/>
        </authorList>
    </citation>
    <scope>NUCLEOTIDE SEQUENCE</scope>
    <source>
        <strain evidence="10">MPI-SDFR-AT-0068</strain>
    </source>
</reference>
<dbReference type="Gene3D" id="1.10.10.10">
    <property type="entry name" value="Winged helix-like DNA-binding domain superfamily/Winged helix DNA-binding domain"/>
    <property type="match status" value="1"/>
</dbReference>